<evidence type="ECO:0000313" key="4">
    <source>
        <dbReference type="EMBL" id="AWH90437.1"/>
    </source>
</evidence>
<dbReference type="GO" id="GO:0003824">
    <property type="term" value="F:catalytic activity"/>
    <property type="evidence" value="ECO:0007669"/>
    <property type="project" value="InterPro"/>
</dbReference>
<name>A0A2U8DFF9_9GAMM</name>
<dbReference type="EMBL" id="CP029161">
    <property type="protein sequence ID" value="AWH90437.1"/>
    <property type="molecule type" value="Genomic_DNA"/>
</dbReference>
<dbReference type="SUPFAM" id="SSF54197">
    <property type="entry name" value="HIT-like"/>
    <property type="match status" value="1"/>
</dbReference>
<accession>A0A2U8DFF9</accession>
<dbReference type="Pfam" id="PF01230">
    <property type="entry name" value="HIT"/>
    <property type="match status" value="1"/>
</dbReference>
<feature type="active site" description="Tele-AMP-histidine intermediate" evidence="1">
    <location>
        <position position="101"/>
    </location>
</feature>
<dbReference type="PRINTS" id="PR00332">
    <property type="entry name" value="HISTRIAD"/>
</dbReference>
<dbReference type="InterPro" id="IPR011146">
    <property type="entry name" value="HIT-like"/>
</dbReference>
<feature type="domain" description="HIT" evidence="3">
    <location>
        <begin position="6"/>
        <end position="114"/>
    </location>
</feature>
<dbReference type="RefSeq" id="WP_158341208.1">
    <property type="nucleotide sequence ID" value="NZ_CP029161.1"/>
</dbReference>
<dbReference type="PANTHER" id="PTHR23089">
    <property type="entry name" value="HISTIDINE TRIAD HIT PROTEIN"/>
    <property type="match status" value="1"/>
</dbReference>
<protein>
    <submittedName>
        <fullName evidence="4">Purine nucleoside phosphoramidase</fullName>
    </submittedName>
</protein>
<evidence type="ECO:0000256" key="1">
    <source>
        <dbReference type="PIRSR" id="PIRSR601310-1"/>
    </source>
</evidence>
<dbReference type="Proteomes" id="UP000244884">
    <property type="component" value="Chromosome"/>
</dbReference>
<comment type="caution">
    <text evidence="2">Lacks conserved residue(s) required for the propagation of feature annotation.</text>
</comment>
<evidence type="ECO:0000259" key="3">
    <source>
        <dbReference type="PROSITE" id="PS51084"/>
    </source>
</evidence>
<gene>
    <name evidence="4" type="ORF">DD681_01255</name>
</gene>
<dbReference type="InterPro" id="IPR019808">
    <property type="entry name" value="Histidine_triad_CS"/>
</dbReference>
<dbReference type="PROSITE" id="PS00892">
    <property type="entry name" value="HIT_1"/>
    <property type="match status" value="1"/>
</dbReference>
<proteinExistence type="predicted"/>
<dbReference type="InterPro" id="IPR036265">
    <property type="entry name" value="HIT-like_sf"/>
</dbReference>
<dbReference type="AlphaFoldDB" id="A0A2U8DFF9"/>
<organism evidence="4 5">
    <name type="scientific">Buchnera aphidicola</name>
    <name type="common">Melanaphis sacchari</name>
    <dbReference type="NCBI Taxonomy" id="2173854"/>
    <lineage>
        <taxon>Bacteria</taxon>
        <taxon>Pseudomonadati</taxon>
        <taxon>Pseudomonadota</taxon>
        <taxon>Gammaproteobacteria</taxon>
        <taxon>Enterobacterales</taxon>
        <taxon>Erwiniaceae</taxon>
        <taxon>Buchnera</taxon>
    </lineage>
</organism>
<evidence type="ECO:0000256" key="2">
    <source>
        <dbReference type="PROSITE-ProRule" id="PRU00464"/>
    </source>
</evidence>
<evidence type="ECO:0000313" key="5">
    <source>
        <dbReference type="Proteomes" id="UP000244884"/>
    </source>
</evidence>
<dbReference type="OrthoDB" id="9784774at2"/>
<dbReference type="CDD" id="cd01276">
    <property type="entry name" value="PKCI_related"/>
    <property type="match status" value="1"/>
</dbReference>
<sequence length="114" mass="13220">MNKHLIFQKIIRKEIPSNIVYQDNIVTAFTDIQPKAPIHILIVPNDFIKSANDINKKNKDIFAHMLYVIVNIAKEKRISKEGYKIIINCNKNGGQEINYFHMHLLGGKKLKSLY</sequence>
<dbReference type="PROSITE" id="PS51084">
    <property type="entry name" value="HIT_2"/>
    <property type="match status" value="1"/>
</dbReference>
<dbReference type="Gene3D" id="3.30.428.10">
    <property type="entry name" value="HIT-like"/>
    <property type="match status" value="1"/>
</dbReference>
<dbReference type="InterPro" id="IPR001310">
    <property type="entry name" value="Histidine_triad_HIT"/>
</dbReference>
<reference evidence="4 5" key="1">
    <citation type="submission" date="2018-04" db="EMBL/GenBank/DDBJ databases">
        <title>Genome sequence of Buchnera aphidicola from Melaphis sacchari.</title>
        <authorList>
            <person name="Geib S.M."/>
            <person name="Palmer N.A."/>
            <person name="Sattler S.E."/>
            <person name="Sarath G."/>
        </authorList>
    </citation>
    <scope>NUCLEOTIDE SEQUENCE [LARGE SCALE GENOMIC DNA]</scope>
    <source>
        <strain evidence="4 5">LSU</strain>
    </source>
</reference>